<dbReference type="SUPFAM" id="SSF57770">
    <property type="entry name" value="Methionyl-tRNA synthetase (MetRS), Zn-domain"/>
    <property type="match status" value="1"/>
</dbReference>
<evidence type="ECO:0000313" key="15">
    <source>
        <dbReference type="EMBL" id="ROT47038.1"/>
    </source>
</evidence>
<dbReference type="PRINTS" id="PR01041">
    <property type="entry name" value="TRNASYNTHMET"/>
</dbReference>
<dbReference type="InterPro" id="IPR041872">
    <property type="entry name" value="Anticodon_Met"/>
</dbReference>
<dbReference type="Pfam" id="PF09334">
    <property type="entry name" value="tRNA-synt_1g"/>
    <property type="match status" value="1"/>
</dbReference>
<keyword evidence="9 12" id="KW-0648">Protein biosynthesis</keyword>
<dbReference type="GO" id="GO:0046872">
    <property type="term" value="F:metal ion binding"/>
    <property type="evidence" value="ECO:0007669"/>
    <property type="project" value="UniProtKB-KW"/>
</dbReference>
<dbReference type="InterPro" id="IPR009080">
    <property type="entry name" value="tRNAsynth_Ia_anticodon-bd"/>
</dbReference>
<evidence type="ECO:0000256" key="10">
    <source>
        <dbReference type="ARBA" id="ARBA00023146"/>
    </source>
</evidence>
<gene>
    <name evidence="12" type="primary">metG</name>
    <name evidence="15" type="ORF">EDM02_04900</name>
</gene>
<accession>A0A3N2QB51</accession>
<dbReference type="PANTHER" id="PTHR45765:SF1">
    <property type="entry name" value="METHIONINE--TRNA LIGASE, CYTOPLASMIC"/>
    <property type="match status" value="1"/>
</dbReference>
<evidence type="ECO:0000256" key="4">
    <source>
        <dbReference type="ARBA" id="ARBA00022490"/>
    </source>
</evidence>
<dbReference type="InterPro" id="IPR023458">
    <property type="entry name" value="Met-tRNA_ligase_1"/>
</dbReference>
<name>A0A3N2QB51_9BACT</name>
<protein>
    <recommendedName>
        <fullName evidence="12">Methionine--tRNA ligase</fullName>
        <ecNumber evidence="12">6.1.1.10</ecNumber>
    </recommendedName>
    <alternativeName>
        <fullName evidence="12">Methionyl-tRNA synthetase</fullName>
        <shortName evidence="12">MetRS</shortName>
    </alternativeName>
</protein>
<dbReference type="GO" id="GO:0005829">
    <property type="term" value="C:cytosol"/>
    <property type="evidence" value="ECO:0007669"/>
    <property type="project" value="TreeGrafter"/>
</dbReference>
<dbReference type="GO" id="GO:0005524">
    <property type="term" value="F:ATP binding"/>
    <property type="evidence" value="ECO:0007669"/>
    <property type="project" value="UniProtKB-UniRule"/>
</dbReference>
<comment type="cofactor">
    <cofactor evidence="12">
        <name>Zn(2+)</name>
        <dbReference type="ChEBI" id="CHEBI:29105"/>
    </cofactor>
    <text evidence="12">Binds 1 zinc ion per subunit.</text>
</comment>
<dbReference type="Gene3D" id="2.20.28.20">
    <property type="entry name" value="Methionyl-tRNA synthetase, Zn-domain"/>
    <property type="match status" value="1"/>
</dbReference>
<evidence type="ECO:0000256" key="12">
    <source>
        <dbReference type="HAMAP-Rule" id="MF_00098"/>
    </source>
</evidence>
<dbReference type="CDD" id="cd00814">
    <property type="entry name" value="MetRS_core"/>
    <property type="match status" value="1"/>
</dbReference>
<feature type="binding site" evidence="12">
    <location>
        <position position="146"/>
    </location>
    <ligand>
        <name>Zn(2+)</name>
        <dbReference type="ChEBI" id="CHEBI:29105"/>
    </ligand>
</feature>
<evidence type="ECO:0000256" key="2">
    <source>
        <dbReference type="ARBA" id="ARBA00004496"/>
    </source>
</evidence>
<dbReference type="EC" id="6.1.1.10" evidence="12"/>
<dbReference type="SUPFAM" id="SSF47323">
    <property type="entry name" value="Anticodon-binding domain of a subclass of class I aminoacyl-tRNA synthetases"/>
    <property type="match status" value="1"/>
</dbReference>
<keyword evidence="4 12" id="KW-0963">Cytoplasm</keyword>
<feature type="binding site" evidence="12">
    <location>
        <position position="162"/>
    </location>
    <ligand>
        <name>Zn(2+)</name>
        <dbReference type="ChEBI" id="CHEBI:29105"/>
    </ligand>
</feature>
<evidence type="ECO:0000256" key="6">
    <source>
        <dbReference type="ARBA" id="ARBA00022741"/>
    </source>
</evidence>
<keyword evidence="12" id="KW-0479">Metal-binding</keyword>
<sequence>MHSKKRYTITAALPYANGPIHLGHVAGAHLPADIYVRYLRQKKASVIFISGSDEHGVPVTVRAQQEGTTPQKVVDKYHALNKKSLEKLGISYDIFARTSSPTHYDTATDFFKNLHQKGIFEVAETAQYYDPIHQQFLSDRYIKGSCPHCHNPNAYGDQCEACGSTLSPEELIAPVSAISGEKPILKSTKHWYLPLHKYADWLKKWILEEHKDFKTNVYGQCKGWLDQGLRPRAVTRDLTWGIPVPLPEGQGKVLYVWFDAPIGYISATKEWAKAQQVAWEPFWKDPNTTLIHFLGKDNIVFHCIIFPVMLKAHGQFILPQQIPANAFLNLEGKKFSTSRNHAVWLNDYLEDFQGKEDVLRYVLCTIAPENKDSDFTWKDFQNKNNNELVANLGNLVNRTVSLVHRYFKGIVPPNMHPSIADQTLLDTLTASFTTVGDEIEQFKFKEALQFCMGYAALGNKYLTDRAPWHLVKSSPEAAGTVLHIALQLIATIALLIKPFLPTTSDKIAIMLGLKSVGWDEVEIAHLVKAGERLAVPTLLFEKIEDAVIEAQRKKLENNYTL</sequence>
<dbReference type="Gene3D" id="3.40.50.620">
    <property type="entry name" value="HUPs"/>
    <property type="match status" value="1"/>
</dbReference>
<dbReference type="Proteomes" id="UP000270927">
    <property type="component" value="Unassembled WGS sequence"/>
</dbReference>
<proteinExistence type="inferred from homology"/>
<comment type="catalytic activity">
    <reaction evidence="11 12">
        <text>tRNA(Met) + L-methionine + ATP = L-methionyl-tRNA(Met) + AMP + diphosphate</text>
        <dbReference type="Rhea" id="RHEA:13481"/>
        <dbReference type="Rhea" id="RHEA-COMP:9667"/>
        <dbReference type="Rhea" id="RHEA-COMP:9698"/>
        <dbReference type="ChEBI" id="CHEBI:30616"/>
        <dbReference type="ChEBI" id="CHEBI:33019"/>
        <dbReference type="ChEBI" id="CHEBI:57844"/>
        <dbReference type="ChEBI" id="CHEBI:78442"/>
        <dbReference type="ChEBI" id="CHEBI:78530"/>
        <dbReference type="ChEBI" id="CHEBI:456215"/>
        <dbReference type="EC" id="6.1.1.10"/>
    </reaction>
</comment>
<dbReference type="SUPFAM" id="SSF52374">
    <property type="entry name" value="Nucleotidylyl transferase"/>
    <property type="match status" value="1"/>
</dbReference>
<dbReference type="InterPro" id="IPR029038">
    <property type="entry name" value="MetRS_Zn"/>
</dbReference>
<dbReference type="HAMAP" id="MF_00098">
    <property type="entry name" value="Met_tRNA_synth_type1"/>
    <property type="match status" value="1"/>
</dbReference>
<dbReference type="PROSITE" id="PS00178">
    <property type="entry name" value="AA_TRNA_LIGASE_I"/>
    <property type="match status" value="1"/>
</dbReference>
<keyword evidence="10 12" id="KW-0030">Aminoacyl-tRNA synthetase</keyword>
<comment type="caution">
    <text evidence="15">The sequence shown here is derived from an EMBL/GenBank/DDBJ whole genome shotgun (WGS) entry which is preliminary data.</text>
</comment>
<feature type="binding site" evidence="12">
    <location>
        <position position="159"/>
    </location>
    <ligand>
        <name>Zn(2+)</name>
        <dbReference type="ChEBI" id="CHEBI:29105"/>
    </ligand>
</feature>
<comment type="similarity">
    <text evidence="3 12">Belongs to the class-I aminoacyl-tRNA synthetase family. MetG type 1 subfamily.</text>
</comment>
<dbReference type="Gene3D" id="1.10.730.10">
    <property type="entry name" value="Isoleucyl-tRNA Synthetase, Domain 1"/>
    <property type="match status" value="1"/>
</dbReference>
<feature type="short sequence motif" description="'HIGH' region" evidence="12">
    <location>
        <begin position="14"/>
        <end position="24"/>
    </location>
</feature>
<evidence type="ECO:0000259" key="14">
    <source>
        <dbReference type="Pfam" id="PF19303"/>
    </source>
</evidence>
<dbReference type="GO" id="GO:0004825">
    <property type="term" value="F:methionine-tRNA ligase activity"/>
    <property type="evidence" value="ECO:0007669"/>
    <property type="project" value="UniProtKB-UniRule"/>
</dbReference>
<evidence type="ECO:0000256" key="8">
    <source>
        <dbReference type="ARBA" id="ARBA00022840"/>
    </source>
</evidence>
<evidence type="ECO:0000313" key="16">
    <source>
        <dbReference type="Proteomes" id="UP000270927"/>
    </source>
</evidence>
<feature type="binding site" evidence="12">
    <location>
        <position position="337"/>
    </location>
    <ligand>
        <name>ATP</name>
        <dbReference type="ChEBI" id="CHEBI:30616"/>
    </ligand>
</feature>
<reference evidence="15 16" key="1">
    <citation type="submission" date="2018-09" db="EMBL/GenBank/DDBJ databases">
        <title>Comparative Genomics of Wolbachia-Cardinium Dual Endosymbiosis in a Plant-Parasitic Nematode.</title>
        <authorList>
            <person name="Brown A.M.V."/>
            <person name="Wasala S.K."/>
            <person name="Howe D.K."/>
            <person name="Peetz A.B."/>
            <person name="Zasada I.A."/>
            <person name="Denver D.R."/>
        </authorList>
    </citation>
    <scope>NUCLEOTIDE SEQUENCE [LARGE SCALE GENOMIC DNA]</scope>
    <source>
        <strain evidence="15 16">Pp_1</strain>
    </source>
</reference>
<dbReference type="Pfam" id="PF19303">
    <property type="entry name" value="Anticodon_3"/>
    <property type="match status" value="1"/>
</dbReference>
<evidence type="ECO:0000256" key="7">
    <source>
        <dbReference type="ARBA" id="ARBA00022833"/>
    </source>
</evidence>
<dbReference type="OrthoDB" id="9810191at2"/>
<keyword evidence="5 12" id="KW-0436">Ligase</keyword>
<feature type="domain" description="Methionyl/Leucyl tRNA synthetase" evidence="13">
    <location>
        <begin position="8"/>
        <end position="399"/>
    </location>
</feature>
<evidence type="ECO:0000256" key="9">
    <source>
        <dbReference type="ARBA" id="ARBA00022917"/>
    </source>
</evidence>
<dbReference type="AlphaFoldDB" id="A0A3N2QB51"/>
<comment type="subcellular location">
    <subcellularLocation>
        <location evidence="2 12">Cytoplasm</location>
    </subcellularLocation>
</comment>
<dbReference type="NCBIfam" id="TIGR00398">
    <property type="entry name" value="metG"/>
    <property type="match status" value="1"/>
</dbReference>
<dbReference type="EMBL" id="RARA01000027">
    <property type="protein sequence ID" value="ROT47038.1"/>
    <property type="molecule type" value="Genomic_DNA"/>
</dbReference>
<evidence type="ECO:0000256" key="5">
    <source>
        <dbReference type="ARBA" id="ARBA00022598"/>
    </source>
</evidence>
<organism evidence="15 16">
    <name type="scientific">Candidatus Cardinium hertigii</name>
    <dbReference type="NCBI Taxonomy" id="247481"/>
    <lineage>
        <taxon>Bacteria</taxon>
        <taxon>Pseudomonadati</taxon>
        <taxon>Bacteroidota</taxon>
        <taxon>Cytophagia</taxon>
        <taxon>Cytophagales</taxon>
        <taxon>Amoebophilaceae</taxon>
        <taxon>Candidatus Cardinium</taxon>
    </lineage>
</organism>
<feature type="binding site" evidence="12">
    <location>
        <position position="149"/>
    </location>
    <ligand>
        <name>Zn(2+)</name>
        <dbReference type="ChEBI" id="CHEBI:29105"/>
    </ligand>
</feature>
<dbReference type="InterPro" id="IPR033911">
    <property type="entry name" value="MetRS_core"/>
</dbReference>
<dbReference type="NCBIfam" id="NF001100">
    <property type="entry name" value="PRK00133.1"/>
    <property type="match status" value="1"/>
</dbReference>
<dbReference type="InterPro" id="IPR015413">
    <property type="entry name" value="Methionyl/Leucyl_tRNA_Synth"/>
</dbReference>
<keyword evidence="16" id="KW-1185">Reference proteome</keyword>
<dbReference type="RefSeq" id="WP_123663494.1">
    <property type="nucleotide sequence ID" value="NZ_RARA01000027.1"/>
</dbReference>
<keyword evidence="7 12" id="KW-0862">Zinc</keyword>
<dbReference type="PANTHER" id="PTHR45765">
    <property type="entry name" value="METHIONINE--TRNA LIGASE"/>
    <property type="match status" value="1"/>
</dbReference>
<dbReference type="InterPro" id="IPR014729">
    <property type="entry name" value="Rossmann-like_a/b/a_fold"/>
</dbReference>
<dbReference type="FunFam" id="2.20.28.20:FF:000001">
    <property type="entry name" value="Methionine--tRNA ligase"/>
    <property type="match status" value="1"/>
</dbReference>
<comment type="subunit">
    <text evidence="12">Monomer.</text>
</comment>
<feature type="short sequence motif" description="'KMSKS' region" evidence="12">
    <location>
        <begin position="334"/>
        <end position="338"/>
    </location>
</feature>
<evidence type="ECO:0000259" key="13">
    <source>
        <dbReference type="Pfam" id="PF09334"/>
    </source>
</evidence>
<evidence type="ECO:0000256" key="11">
    <source>
        <dbReference type="ARBA" id="ARBA00047364"/>
    </source>
</evidence>
<feature type="domain" description="Methionyl-tRNA synthetase anticodon-binding" evidence="14">
    <location>
        <begin position="411"/>
        <end position="554"/>
    </location>
</feature>
<evidence type="ECO:0000256" key="1">
    <source>
        <dbReference type="ARBA" id="ARBA00003314"/>
    </source>
</evidence>
<dbReference type="GO" id="GO:0006431">
    <property type="term" value="P:methionyl-tRNA aminoacylation"/>
    <property type="evidence" value="ECO:0007669"/>
    <property type="project" value="UniProtKB-UniRule"/>
</dbReference>
<keyword evidence="6 12" id="KW-0547">Nucleotide-binding</keyword>
<keyword evidence="8 12" id="KW-0067">ATP-binding</keyword>
<comment type="function">
    <text evidence="1 12">Is required not only for elongation of protein synthesis but also for the initiation of all mRNA translation through initiator tRNA(fMet) aminoacylation.</text>
</comment>
<evidence type="ECO:0000256" key="3">
    <source>
        <dbReference type="ARBA" id="ARBA00008258"/>
    </source>
</evidence>
<dbReference type="CDD" id="cd07957">
    <property type="entry name" value="Anticodon_Ia_Met"/>
    <property type="match status" value="1"/>
</dbReference>
<dbReference type="InterPro" id="IPR001412">
    <property type="entry name" value="aa-tRNA-synth_I_CS"/>
</dbReference>
<dbReference type="InterPro" id="IPR014758">
    <property type="entry name" value="Met-tRNA_synth"/>
</dbReference>